<proteinExistence type="inferred from homology"/>
<comment type="similarity">
    <text evidence="1">Belongs to the short-chain dehydrogenases/reductases (SDR) family.</text>
</comment>
<dbReference type="EMBL" id="VPFL01000027">
    <property type="protein sequence ID" value="TXF10534.1"/>
    <property type="molecule type" value="Genomic_DNA"/>
</dbReference>
<comment type="caution">
    <text evidence="3">The sequence shown here is derived from an EMBL/GenBank/DDBJ whole genome shotgun (WGS) entry which is preliminary data.</text>
</comment>
<dbReference type="Pfam" id="PF13561">
    <property type="entry name" value="adh_short_C2"/>
    <property type="match status" value="1"/>
</dbReference>
<evidence type="ECO:0000256" key="2">
    <source>
        <dbReference type="ARBA" id="ARBA00023002"/>
    </source>
</evidence>
<sequence>MGATMAGILQGKVALVTGVSGGGQVGIAVAQALAAEGAVLGIAARSRDRLEARAQELRASGARVLPIAADLTDEAQVNQVIERMIGDFGRIDILVNLAGGLTRYKPAVEHTLEDWHHEVGNNLLSAFLCSRAVFPRMKEAGGGSIVNFSRAGTPQPNMVAYNCAKAGVEALTRTLALEGREGGIRVNAIAPGLVDTATNIEAMKPKDLKRWVKREDIARVVVFLASDASAGVTGQTIPVTGWGI</sequence>
<dbReference type="GO" id="GO:0016616">
    <property type="term" value="F:oxidoreductase activity, acting on the CH-OH group of donors, NAD or NADP as acceptor"/>
    <property type="evidence" value="ECO:0007669"/>
    <property type="project" value="TreeGrafter"/>
</dbReference>
<dbReference type="PRINTS" id="PR00081">
    <property type="entry name" value="GDHRDH"/>
</dbReference>
<accession>A0A5C7ERV8</accession>
<dbReference type="SUPFAM" id="SSF51735">
    <property type="entry name" value="NAD(P)-binding Rossmann-fold domains"/>
    <property type="match status" value="1"/>
</dbReference>
<keyword evidence="4" id="KW-1185">Reference proteome</keyword>
<dbReference type="PANTHER" id="PTHR42760">
    <property type="entry name" value="SHORT-CHAIN DEHYDROGENASES/REDUCTASES FAMILY MEMBER"/>
    <property type="match status" value="1"/>
</dbReference>
<dbReference type="CDD" id="cd05233">
    <property type="entry name" value="SDR_c"/>
    <property type="match status" value="1"/>
</dbReference>
<evidence type="ECO:0000256" key="1">
    <source>
        <dbReference type="ARBA" id="ARBA00006484"/>
    </source>
</evidence>
<dbReference type="Proteomes" id="UP000321201">
    <property type="component" value="Unassembled WGS sequence"/>
</dbReference>
<reference evidence="3 4" key="1">
    <citation type="submission" date="2019-08" db="EMBL/GenBank/DDBJ databases">
        <title>Pelomicrobium methylotrophicum gen. nov., sp. nov. a moderately thermophilic, facultatively anaerobic, lithoautotrophic and methylotrophic bacterium isolated from a terrestrial mud volcano.</title>
        <authorList>
            <person name="Slobodkina G.B."/>
            <person name="Merkel A.Y."/>
            <person name="Slobodkin A.I."/>
        </authorList>
    </citation>
    <scope>NUCLEOTIDE SEQUENCE [LARGE SCALE GENOMIC DNA]</scope>
    <source>
        <strain evidence="3 4">SM250</strain>
    </source>
</reference>
<dbReference type="Gene3D" id="3.40.50.720">
    <property type="entry name" value="NAD(P)-binding Rossmann-like Domain"/>
    <property type="match status" value="1"/>
</dbReference>
<dbReference type="OrthoDB" id="5292181at2"/>
<gene>
    <name evidence="3" type="ORF">FR698_14640</name>
</gene>
<protein>
    <submittedName>
        <fullName evidence="3">SDR family oxidoreductase</fullName>
    </submittedName>
</protein>
<dbReference type="AlphaFoldDB" id="A0A5C7ERV8"/>
<dbReference type="InParanoid" id="A0A5C7ERV8"/>
<keyword evidence="2" id="KW-0560">Oxidoreductase</keyword>
<dbReference type="RefSeq" id="WP_147800940.1">
    <property type="nucleotide sequence ID" value="NZ_VPFL01000027.1"/>
</dbReference>
<organism evidence="3 4">
    <name type="scientific">Pelomicrobium methylotrophicum</name>
    <dbReference type="NCBI Taxonomy" id="2602750"/>
    <lineage>
        <taxon>Bacteria</taxon>
        <taxon>Pseudomonadati</taxon>
        <taxon>Pseudomonadota</taxon>
        <taxon>Hydrogenophilia</taxon>
        <taxon>Hydrogenophilia incertae sedis</taxon>
        <taxon>Pelomicrobium</taxon>
    </lineage>
</organism>
<name>A0A5C7ERV8_9PROT</name>
<dbReference type="PRINTS" id="PR00080">
    <property type="entry name" value="SDRFAMILY"/>
</dbReference>
<dbReference type="InterPro" id="IPR002347">
    <property type="entry name" value="SDR_fam"/>
</dbReference>
<dbReference type="PANTHER" id="PTHR42760:SF115">
    <property type="entry name" value="3-OXOACYL-[ACYL-CARRIER-PROTEIN] REDUCTASE FABG"/>
    <property type="match status" value="1"/>
</dbReference>
<dbReference type="FunFam" id="3.40.50.720:FF:000084">
    <property type="entry name" value="Short-chain dehydrogenase reductase"/>
    <property type="match status" value="1"/>
</dbReference>
<evidence type="ECO:0000313" key="4">
    <source>
        <dbReference type="Proteomes" id="UP000321201"/>
    </source>
</evidence>
<dbReference type="InterPro" id="IPR036291">
    <property type="entry name" value="NAD(P)-bd_dom_sf"/>
</dbReference>
<evidence type="ECO:0000313" key="3">
    <source>
        <dbReference type="EMBL" id="TXF10534.1"/>
    </source>
</evidence>